<dbReference type="PANTHER" id="PTHR11474:SF125">
    <property type="entry name" value="N-ACETYL-6-HYDROXYTRYPTOPHAN OXIDASE IVOB-RELATED"/>
    <property type="match status" value="1"/>
</dbReference>
<evidence type="ECO:0000256" key="2">
    <source>
        <dbReference type="ARBA" id="ARBA00023002"/>
    </source>
</evidence>
<dbReference type="Pfam" id="PF00264">
    <property type="entry name" value="Tyrosinase"/>
    <property type="match status" value="1"/>
</dbReference>
<dbReference type="PRINTS" id="PR00092">
    <property type="entry name" value="TYROSINASE"/>
</dbReference>
<evidence type="ECO:0000259" key="4">
    <source>
        <dbReference type="PROSITE" id="PS00497"/>
    </source>
</evidence>
<dbReference type="Proteomes" id="UP001278766">
    <property type="component" value="Unassembled WGS sequence"/>
</dbReference>
<dbReference type="GeneID" id="87843922"/>
<reference evidence="6" key="1">
    <citation type="journal article" date="2023" name="Mol. Phylogenet. Evol.">
        <title>Genome-scale phylogeny and comparative genomics of the fungal order Sordariales.</title>
        <authorList>
            <person name="Hensen N."/>
            <person name="Bonometti L."/>
            <person name="Westerberg I."/>
            <person name="Brannstrom I.O."/>
            <person name="Guillou S."/>
            <person name="Cros-Aarteil S."/>
            <person name="Calhoun S."/>
            <person name="Haridas S."/>
            <person name="Kuo A."/>
            <person name="Mondo S."/>
            <person name="Pangilinan J."/>
            <person name="Riley R."/>
            <person name="LaButti K."/>
            <person name="Andreopoulos B."/>
            <person name="Lipzen A."/>
            <person name="Chen C."/>
            <person name="Yan M."/>
            <person name="Daum C."/>
            <person name="Ng V."/>
            <person name="Clum A."/>
            <person name="Steindorff A."/>
            <person name="Ohm R.A."/>
            <person name="Martin F."/>
            <person name="Silar P."/>
            <person name="Natvig D.O."/>
            <person name="Lalanne C."/>
            <person name="Gautier V."/>
            <person name="Ament-Velasquez S.L."/>
            <person name="Kruys A."/>
            <person name="Hutchinson M.I."/>
            <person name="Powell A.J."/>
            <person name="Barry K."/>
            <person name="Miller A.N."/>
            <person name="Grigoriev I.V."/>
            <person name="Debuchy R."/>
            <person name="Gladieux P."/>
            <person name="Hiltunen Thoren M."/>
            <person name="Johannesson H."/>
        </authorList>
    </citation>
    <scope>NUCLEOTIDE SEQUENCE</scope>
    <source>
        <strain evidence="6">CBS 168.71</strain>
    </source>
</reference>
<evidence type="ECO:0000313" key="6">
    <source>
        <dbReference type="EMBL" id="KAK3290789.1"/>
    </source>
</evidence>
<evidence type="ECO:0000313" key="7">
    <source>
        <dbReference type="Proteomes" id="UP001278766"/>
    </source>
</evidence>
<proteinExistence type="predicted"/>
<feature type="domain" description="Tyrosinase copper-binding" evidence="5">
    <location>
        <begin position="334"/>
        <end position="345"/>
    </location>
</feature>
<dbReference type="PANTHER" id="PTHR11474">
    <property type="entry name" value="TYROSINASE FAMILY MEMBER"/>
    <property type="match status" value="1"/>
</dbReference>
<gene>
    <name evidence="6" type="ORF">B0H64DRAFT_447075</name>
</gene>
<reference evidence="6" key="2">
    <citation type="submission" date="2023-06" db="EMBL/GenBank/DDBJ databases">
        <authorList>
            <consortium name="Lawrence Berkeley National Laboratory"/>
            <person name="Haridas S."/>
            <person name="Hensen N."/>
            <person name="Bonometti L."/>
            <person name="Westerberg I."/>
            <person name="Brannstrom I.O."/>
            <person name="Guillou S."/>
            <person name="Cros-Aarteil S."/>
            <person name="Calhoun S."/>
            <person name="Kuo A."/>
            <person name="Mondo S."/>
            <person name="Pangilinan J."/>
            <person name="Riley R."/>
            <person name="Labutti K."/>
            <person name="Andreopoulos B."/>
            <person name="Lipzen A."/>
            <person name="Chen C."/>
            <person name="Yanf M."/>
            <person name="Daum C."/>
            <person name="Ng V."/>
            <person name="Clum A."/>
            <person name="Steindorff A."/>
            <person name="Ohm R."/>
            <person name="Martin F."/>
            <person name="Silar P."/>
            <person name="Natvig D."/>
            <person name="Lalanne C."/>
            <person name="Gautier V."/>
            <person name="Ament-Velasquez S.L."/>
            <person name="Kruys A."/>
            <person name="Hutchinson M.I."/>
            <person name="Powell A.J."/>
            <person name="Barry K."/>
            <person name="Miller A.N."/>
            <person name="Grigoriev I.V."/>
            <person name="Debuchy R."/>
            <person name="Gladieux P."/>
            <person name="Thoren M.H."/>
            <person name="Johannesson H."/>
        </authorList>
    </citation>
    <scope>NUCLEOTIDE SEQUENCE</scope>
    <source>
        <strain evidence="6">CBS 168.71</strain>
    </source>
</reference>
<keyword evidence="3" id="KW-0732">Signal</keyword>
<name>A0AAE0H6M4_9PEZI</name>
<dbReference type="EMBL" id="JAUEPN010000012">
    <property type="protein sequence ID" value="KAK3290789.1"/>
    <property type="molecule type" value="Genomic_DNA"/>
</dbReference>
<keyword evidence="7" id="KW-1185">Reference proteome</keyword>
<dbReference type="PROSITE" id="PS00498">
    <property type="entry name" value="TYROSINASE_2"/>
    <property type="match status" value="1"/>
</dbReference>
<feature type="chain" id="PRO_5042124956" description="Tyrosinase copper-binding domain-containing protein" evidence="3">
    <location>
        <begin position="21"/>
        <end position="411"/>
    </location>
</feature>
<comment type="caution">
    <text evidence="6">The sequence shown here is derived from an EMBL/GenBank/DDBJ whole genome shotgun (WGS) entry which is preliminary data.</text>
</comment>
<evidence type="ECO:0000256" key="1">
    <source>
        <dbReference type="ARBA" id="ARBA00022723"/>
    </source>
</evidence>
<sequence>MVALKQSGLVVCALLASVLGASVPAKLPKLSDFTAAQIENGEALSALGELAHKNLDPKFRCKSPRAAANPCTPGKLRIRREWGSLSVDQRKEYIAAVQCLRTKPSTLDPATAPGAKSLFDDFVAIHLMQTMNIHLSGIFLTWHRYYTWVYEEKLRTECGYTGTVPYWEWGLSAHDPASSPVFDGSETSLGGNGDYVPHEGLILTEPLNPAALIPLPAGSGGGCVTTGPFANMTVHIGPVALAQYGTTDATSSADPLGDGNARCLKRDLNAGVASRYTSFRNTTTLILENADIARFQGVMQGDPRYVRGELGVHGGGHFTIGGDPGADPFISSGDPAFFVHHSQIDRVYWIWQMLDLENRKDVFGTQTFLDFPPSPNVTLDDVIDISPLAPPIRLGDLMDTVGGSPFCYIYL</sequence>
<accession>A0AAE0H6M4</accession>
<dbReference type="SUPFAM" id="SSF48056">
    <property type="entry name" value="Di-copper centre-containing domain"/>
    <property type="match status" value="1"/>
</dbReference>
<keyword evidence="1" id="KW-0479">Metal-binding</keyword>
<keyword evidence="2" id="KW-0560">Oxidoreductase</keyword>
<evidence type="ECO:0000259" key="5">
    <source>
        <dbReference type="PROSITE" id="PS00498"/>
    </source>
</evidence>
<evidence type="ECO:0000256" key="3">
    <source>
        <dbReference type="SAM" id="SignalP"/>
    </source>
</evidence>
<dbReference type="AlphaFoldDB" id="A0AAE0H6M4"/>
<feature type="domain" description="Tyrosinase copper-binding" evidence="4">
    <location>
        <begin position="134"/>
        <end position="151"/>
    </location>
</feature>
<organism evidence="6 7">
    <name type="scientific">Chaetomium fimeti</name>
    <dbReference type="NCBI Taxonomy" id="1854472"/>
    <lineage>
        <taxon>Eukaryota</taxon>
        <taxon>Fungi</taxon>
        <taxon>Dikarya</taxon>
        <taxon>Ascomycota</taxon>
        <taxon>Pezizomycotina</taxon>
        <taxon>Sordariomycetes</taxon>
        <taxon>Sordariomycetidae</taxon>
        <taxon>Sordariales</taxon>
        <taxon>Chaetomiaceae</taxon>
        <taxon>Chaetomium</taxon>
    </lineage>
</organism>
<dbReference type="GO" id="GO:0046872">
    <property type="term" value="F:metal ion binding"/>
    <property type="evidence" value="ECO:0007669"/>
    <property type="project" value="UniProtKB-KW"/>
</dbReference>
<dbReference type="Gene3D" id="1.10.1280.10">
    <property type="entry name" value="Di-copper center containing domain from catechol oxidase"/>
    <property type="match status" value="1"/>
</dbReference>
<dbReference type="PROSITE" id="PS00497">
    <property type="entry name" value="TYROSINASE_1"/>
    <property type="match status" value="1"/>
</dbReference>
<feature type="signal peptide" evidence="3">
    <location>
        <begin position="1"/>
        <end position="20"/>
    </location>
</feature>
<protein>
    <recommendedName>
        <fullName evidence="4 5">Tyrosinase copper-binding domain-containing protein</fullName>
    </recommendedName>
</protein>
<dbReference type="GO" id="GO:0016491">
    <property type="term" value="F:oxidoreductase activity"/>
    <property type="evidence" value="ECO:0007669"/>
    <property type="project" value="UniProtKB-KW"/>
</dbReference>
<dbReference type="RefSeq" id="XP_062654303.1">
    <property type="nucleotide sequence ID" value="XM_062806974.1"/>
</dbReference>
<dbReference type="InterPro" id="IPR008922">
    <property type="entry name" value="Di-copper_centre_dom_sf"/>
</dbReference>
<dbReference type="InterPro" id="IPR002227">
    <property type="entry name" value="Tyrosinase_Cu-bd"/>
</dbReference>
<dbReference type="InterPro" id="IPR050316">
    <property type="entry name" value="Tyrosinase/Hemocyanin"/>
</dbReference>